<dbReference type="InterPro" id="IPR016169">
    <property type="entry name" value="FAD-bd_PCMH_sub2"/>
</dbReference>
<protein>
    <submittedName>
        <fullName evidence="8">Xanthine dehydrogenase small subunit</fullName>
    </submittedName>
</protein>
<evidence type="ECO:0000256" key="3">
    <source>
        <dbReference type="ARBA" id="ARBA00022827"/>
    </source>
</evidence>
<dbReference type="InterPro" id="IPR036884">
    <property type="entry name" value="2Fe-2S-bd_dom_sf"/>
</dbReference>
<dbReference type="SUPFAM" id="SSF47741">
    <property type="entry name" value="CO dehydrogenase ISP C-domain like"/>
    <property type="match status" value="1"/>
</dbReference>
<dbReference type="Pfam" id="PF03450">
    <property type="entry name" value="CO_deh_flav_C"/>
    <property type="match status" value="1"/>
</dbReference>
<reference evidence="8 9" key="1">
    <citation type="submission" date="2018-04" db="EMBL/GenBank/DDBJ databases">
        <title>Genomic Encyclopedia of Archaeal and Bacterial Type Strains, Phase II (KMG-II): from individual species to whole genera.</title>
        <authorList>
            <person name="Goeker M."/>
        </authorList>
    </citation>
    <scope>NUCLEOTIDE SEQUENCE [LARGE SCALE GENOMIC DNA]</scope>
    <source>
        <strain evidence="8 9">DSM 12244</strain>
    </source>
</reference>
<dbReference type="Pfam" id="PF00111">
    <property type="entry name" value="Fer2"/>
    <property type="match status" value="1"/>
</dbReference>
<evidence type="ECO:0000256" key="2">
    <source>
        <dbReference type="ARBA" id="ARBA00022723"/>
    </source>
</evidence>
<dbReference type="InterPro" id="IPR001041">
    <property type="entry name" value="2Fe-2S_ferredoxin-type"/>
</dbReference>
<keyword evidence="4" id="KW-0560">Oxidoreductase</keyword>
<dbReference type="PANTHER" id="PTHR45444">
    <property type="entry name" value="XANTHINE DEHYDROGENASE"/>
    <property type="match status" value="1"/>
</dbReference>
<dbReference type="Gene3D" id="3.30.390.50">
    <property type="entry name" value="CO dehydrogenase flavoprotein, C-terminal domain"/>
    <property type="match status" value="1"/>
</dbReference>
<dbReference type="Gene3D" id="3.30.43.10">
    <property type="entry name" value="Uridine Diphospho-n-acetylenolpyruvylglucosamine Reductase, domain 2"/>
    <property type="match status" value="1"/>
</dbReference>
<dbReference type="Gene3D" id="1.10.150.120">
    <property type="entry name" value="[2Fe-2S]-binding domain"/>
    <property type="match status" value="1"/>
</dbReference>
<dbReference type="GO" id="GO:0005506">
    <property type="term" value="F:iron ion binding"/>
    <property type="evidence" value="ECO:0007669"/>
    <property type="project" value="InterPro"/>
</dbReference>
<dbReference type="PIRSF" id="PIRSF036557">
    <property type="entry name" value="XdhA_RC"/>
    <property type="match status" value="1"/>
</dbReference>
<dbReference type="PROSITE" id="PS51085">
    <property type="entry name" value="2FE2S_FER_2"/>
    <property type="match status" value="1"/>
</dbReference>
<evidence type="ECO:0000259" key="7">
    <source>
        <dbReference type="PROSITE" id="PS51387"/>
    </source>
</evidence>
<dbReference type="InterPro" id="IPR012675">
    <property type="entry name" value="Beta-grasp_dom_sf"/>
</dbReference>
<evidence type="ECO:0000256" key="4">
    <source>
        <dbReference type="ARBA" id="ARBA00023002"/>
    </source>
</evidence>
<dbReference type="InterPro" id="IPR012175">
    <property type="entry name" value="Xanth_DH_ssu_bac"/>
</dbReference>
<dbReference type="EMBL" id="QBKU01000009">
    <property type="protein sequence ID" value="PTX72941.1"/>
    <property type="molecule type" value="Genomic_DNA"/>
</dbReference>
<dbReference type="NCBIfam" id="TIGR02963">
    <property type="entry name" value="xanthine_xdhA"/>
    <property type="match status" value="1"/>
</dbReference>
<dbReference type="InterPro" id="IPR036318">
    <property type="entry name" value="FAD-bd_PCMH-like_sf"/>
</dbReference>
<dbReference type="SMART" id="SM01092">
    <property type="entry name" value="CO_deh_flav_C"/>
    <property type="match status" value="1"/>
</dbReference>
<accession>A0A2T6CBR5</accession>
<dbReference type="InterPro" id="IPR005107">
    <property type="entry name" value="CO_DH_flav_C"/>
</dbReference>
<sequence length="499" mass="52918">MALPPTSLSADIARAAFYAASNAAHPLGPLVPRLVKHMDITFLLNEEVVSLTGVSPTTTLLDWLREARGLTGTKEGCNEGDCGACTVMITDEAGSRALNGCILFLPQINGKRVTTIEGLAAPDGAMHPAQQAMVEHHGSQCGFCTPGFVVSMATAHLNGARDHDVQLAGNLCRCTGYAPIIRAAEAAEGTPVPEHLRDLRGGLPQAAEVADALAANVVQPSSADELAMWFEAHPEATLVAGATDVGLWVTKQFRDLGDVAFLGRCADLRGVEDGADTIRFGAMTTMTDVEAAIAPYYPSFAAMIRRYGSVQVRNAATIGGNIANGSPIGDGPPALIALGARLHLCKGGARREIALEDFFLDYGKQDRAPGEFVEAVSVPKQKDTLRCYKLSKRFDQDISAVCGCLSIIREGDTITEARLAYGGMAGIPKRAAAAEAAMIEQPFSEATMRAAMAAMADDFAPLSDMRASAGYRLETAQNMLLRYLHEMQGHQTNVQEVSL</sequence>
<dbReference type="SUPFAM" id="SSF56176">
    <property type="entry name" value="FAD-binding/transporter-associated domain-like"/>
    <property type="match status" value="1"/>
</dbReference>
<dbReference type="InterPro" id="IPR036683">
    <property type="entry name" value="CO_DH_flav_C_dom_sf"/>
</dbReference>
<dbReference type="GO" id="GO:0004854">
    <property type="term" value="F:xanthine dehydrogenase activity"/>
    <property type="evidence" value="ECO:0007669"/>
    <property type="project" value="InterPro"/>
</dbReference>
<keyword evidence="1" id="KW-0285">Flavoprotein</keyword>
<dbReference type="AlphaFoldDB" id="A0A2T6CBR5"/>
<dbReference type="Pfam" id="PF00941">
    <property type="entry name" value="FAD_binding_5"/>
    <property type="match status" value="1"/>
</dbReference>
<dbReference type="Gene3D" id="3.10.20.30">
    <property type="match status" value="1"/>
</dbReference>
<keyword evidence="2" id="KW-0479">Metal-binding</keyword>
<evidence type="ECO:0000259" key="6">
    <source>
        <dbReference type="PROSITE" id="PS51085"/>
    </source>
</evidence>
<dbReference type="InterPro" id="IPR016208">
    <property type="entry name" value="Ald_Oxase/xanthine_DH-like"/>
</dbReference>
<dbReference type="InterPro" id="IPR002888">
    <property type="entry name" value="2Fe-2S-bd"/>
</dbReference>
<dbReference type="SUPFAM" id="SSF54292">
    <property type="entry name" value="2Fe-2S ferredoxin-like"/>
    <property type="match status" value="1"/>
</dbReference>
<dbReference type="InterPro" id="IPR006058">
    <property type="entry name" value="2Fe2S_fd_BS"/>
</dbReference>
<feature type="domain" description="2Fe-2S ferredoxin-type" evidence="6">
    <location>
        <begin position="38"/>
        <end position="119"/>
    </location>
</feature>
<dbReference type="CDD" id="cd00207">
    <property type="entry name" value="fer2"/>
    <property type="match status" value="1"/>
</dbReference>
<gene>
    <name evidence="8" type="ORF">C8N31_10927</name>
</gene>
<name>A0A2T6CBR5_9RHOB</name>
<dbReference type="GO" id="GO:0051537">
    <property type="term" value="F:2 iron, 2 sulfur cluster binding"/>
    <property type="evidence" value="ECO:0007669"/>
    <property type="project" value="InterPro"/>
</dbReference>
<dbReference type="PROSITE" id="PS51387">
    <property type="entry name" value="FAD_PCMH"/>
    <property type="match status" value="1"/>
</dbReference>
<dbReference type="InterPro" id="IPR014307">
    <property type="entry name" value="Xanthine_DH_ssu"/>
</dbReference>
<organism evidence="8 9">
    <name type="scientific">Sulfitobacter mediterraneus</name>
    <dbReference type="NCBI Taxonomy" id="83219"/>
    <lineage>
        <taxon>Bacteria</taxon>
        <taxon>Pseudomonadati</taxon>
        <taxon>Pseudomonadota</taxon>
        <taxon>Alphaproteobacteria</taxon>
        <taxon>Rhodobacterales</taxon>
        <taxon>Roseobacteraceae</taxon>
        <taxon>Sulfitobacter</taxon>
    </lineage>
</organism>
<evidence type="ECO:0000256" key="5">
    <source>
        <dbReference type="ARBA" id="ARBA00023004"/>
    </source>
</evidence>
<dbReference type="Gene3D" id="3.30.465.10">
    <property type="match status" value="1"/>
</dbReference>
<keyword evidence="3" id="KW-0274">FAD</keyword>
<dbReference type="SUPFAM" id="SSF55447">
    <property type="entry name" value="CO dehydrogenase flavoprotein C-terminal domain-like"/>
    <property type="match status" value="1"/>
</dbReference>
<comment type="caution">
    <text evidence="8">The sequence shown here is derived from an EMBL/GenBank/DDBJ whole genome shotgun (WGS) entry which is preliminary data.</text>
</comment>
<feature type="domain" description="FAD-binding PCMH-type" evidence="7">
    <location>
        <begin position="210"/>
        <end position="383"/>
    </location>
</feature>
<dbReference type="InterPro" id="IPR016166">
    <property type="entry name" value="FAD-bd_PCMH"/>
</dbReference>
<dbReference type="PANTHER" id="PTHR45444:SF3">
    <property type="entry name" value="XANTHINE DEHYDROGENASE"/>
    <property type="match status" value="1"/>
</dbReference>
<dbReference type="PROSITE" id="PS00197">
    <property type="entry name" value="2FE2S_FER_1"/>
    <property type="match status" value="1"/>
</dbReference>
<dbReference type="Proteomes" id="UP000244092">
    <property type="component" value="Unassembled WGS sequence"/>
</dbReference>
<evidence type="ECO:0000313" key="9">
    <source>
        <dbReference type="Proteomes" id="UP000244092"/>
    </source>
</evidence>
<dbReference type="Pfam" id="PF01799">
    <property type="entry name" value="Fer2_2"/>
    <property type="match status" value="1"/>
</dbReference>
<keyword evidence="5" id="KW-0408">Iron</keyword>
<dbReference type="InterPro" id="IPR036010">
    <property type="entry name" value="2Fe-2S_ferredoxin-like_sf"/>
</dbReference>
<evidence type="ECO:0000313" key="8">
    <source>
        <dbReference type="EMBL" id="PTX72941.1"/>
    </source>
</evidence>
<dbReference type="GO" id="GO:0071949">
    <property type="term" value="F:FAD binding"/>
    <property type="evidence" value="ECO:0007669"/>
    <property type="project" value="InterPro"/>
</dbReference>
<proteinExistence type="predicted"/>
<dbReference type="InterPro" id="IPR002346">
    <property type="entry name" value="Mopterin_DH_FAD-bd"/>
</dbReference>
<dbReference type="InterPro" id="IPR016167">
    <property type="entry name" value="FAD-bd_PCMH_sub1"/>
</dbReference>
<evidence type="ECO:0000256" key="1">
    <source>
        <dbReference type="ARBA" id="ARBA00022630"/>
    </source>
</evidence>